<feature type="signal peptide" evidence="12">
    <location>
        <begin position="1"/>
        <end position="19"/>
    </location>
</feature>
<dbReference type="PROSITE" id="PS50104">
    <property type="entry name" value="TIR"/>
    <property type="match status" value="1"/>
</dbReference>
<reference evidence="14 15" key="1">
    <citation type="journal article" date="2022" name="Nat. Ecol. Evol.">
        <title>A masculinizing supergene underlies an exaggerated male reproductive morph in a spider.</title>
        <authorList>
            <person name="Hendrickx F."/>
            <person name="De Corte Z."/>
            <person name="Sonet G."/>
            <person name="Van Belleghem S.M."/>
            <person name="Kostlbacher S."/>
            <person name="Vangestel C."/>
        </authorList>
    </citation>
    <scope>NUCLEOTIDE SEQUENCE [LARGE SCALE GENOMIC DNA]</scope>
    <source>
        <strain evidence="14">W744_W776</strain>
    </source>
</reference>
<keyword evidence="4 11" id="KW-0812">Transmembrane</keyword>
<evidence type="ECO:0000256" key="6">
    <source>
        <dbReference type="ARBA" id="ARBA00022737"/>
    </source>
</evidence>
<dbReference type="SMART" id="SM00369">
    <property type="entry name" value="LRR_TYP"/>
    <property type="match status" value="6"/>
</dbReference>
<evidence type="ECO:0000256" key="1">
    <source>
        <dbReference type="ARBA" id="ARBA00004167"/>
    </source>
</evidence>
<dbReference type="InterPro" id="IPR003591">
    <property type="entry name" value="Leu-rich_rpt_typical-subtyp"/>
</dbReference>
<feature type="transmembrane region" description="Helical" evidence="11">
    <location>
        <begin position="782"/>
        <end position="802"/>
    </location>
</feature>
<dbReference type="SUPFAM" id="SSF52058">
    <property type="entry name" value="L domain-like"/>
    <property type="match status" value="3"/>
</dbReference>
<evidence type="ECO:0000256" key="9">
    <source>
        <dbReference type="ARBA" id="ARBA00023170"/>
    </source>
</evidence>
<dbReference type="Proteomes" id="UP000827092">
    <property type="component" value="Unassembled WGS sequence"/>
</dbReference>
<dbReference type="GO" id="GO:0007165">
    <property type="term" value="P:signal transduction"/>
    <property type="evidence" value="ECO:0007669"/>
    <property type="project" value="InterPro"/>
</dbReference>
<evidence type="ECO:0000313" key="15">
    <source>
        <dbReference type="Proteomes" id="UP000827092"/>
    </source>
</evidence>
<comment type="similarity">
    <text evidence="2">Belongs to the Toll-like receptor family.</text>
</comment>
<keyword evidence="9" id="KW-0675">Receptor</keyword>
<dbReference type="SMART" id="SM00255">
    <property type="entry name" value="TIR"/>
    <property type="match status" value="1"/>
</dbReference>
<evidence type="ECO:0000313" key="14">
    <source>
        <dbReference type="EMBL" id="KAG8191886.1"/>
    </source>
</evidence>
<organism evidence="14 15">
    <name type="scientific">Oedothorax gibbosus</name>
    <dbReference type="NCBI Taxonomy" id="931172"/>
    <lineage>
        <taxon>Eukaryota</taxon>
        <taxon>Metazoa</taxon>
        <taxon>Ecdysozoa</taxon>
        <taxon>Arthropoda</taxon>
        <taxon>Chelicerata</taxon>
        <taxon>Arachnida</taxon>
        <taxon>Araneae</taxon>
        <taxon>Araneomorphae</taxon>
        <taxon>Entelegynae</taxon>
        <taxon>Araneoidea</taxon>
        <taxon>Linyphiidae</taxon>
        <taxon>Erigoninae</taxon>
        <taxon>Oedothorax</taxon>
    </lineage>
</organism>
<dbReference type="PANTHER" id="PTHR24365">
    <property type="entry name" value="TOLL-LIKE RECEPTOR"/>
    <property type="match status" value="1"/>
</dbReference>
<dbReference type="InterPro" id="IPR000372">
    <property type="entry name" value="LRRNT"/>
</dbReference>
<name>A0AAV6V6P5_9ARAC</name>
<evidence type="ECO:0000256" key="12">
    <source>
        <dbReference type="SAM" id="SignalP"/>
    </source>
</evidence>
<proteinExistence type="inferred from homology"/>
<dbReference type="GO" id="GO:0005886">
    <property type="term" value="C:plasma membrane"/>
    <property type="evidence" value="ECO:0007669"/>
    <property type="project" value="TreeGrafter"/>
</dbReference>
<evidence type="ECO:0000256" key="11">
    <source>
        <dbReference type="SAM" id="Phobius"/>
    </source>
</evidence>
<keyword evidence="8 11" id="KW-0472">Membrane</keyword>
<keyword evidence="3" id="KW-0433">Leucine-rich repeat</keyword>
<evidence type="ECO:0000256" key="3">
    <source>
        <dbReference type="ARBA" id="ARBA00022614"/>
    </source>
</evidence>
<dbReference type="PROSITE" id="PS51450">
    <property type="entry name" value="LRR"/>
    <property type="match status" value="4"/>
</dbReference>
<dbReference type="SUPFAM" id="SSF52200">
    <property type="entry name" value="Toll/Interleukin receptor TIR domain"/>
    <property type="match status" value="1"/>
</dbReference>
<dbReference type="SMART" id="SM00365">
    <property type="entry name" value="LRR_SD22"/>
    <property type="match status" value="5"/>
</dbReference>
<dbReference type="InterPro" id="IPR000157">
    <property type="entry name" value="TIR_dom"/>
</dbReference>
<dbReference type="GO" id="GO:0038023">
    <property type="term" value="F:signaling receptor activity"/>
    <property type="evidence" value="ECO:0007669"/>
    <property type="project" value="TreeGrafter"/>
</dbReference>
<gene>
    <name evidence="14" type="ORF">JTE90_019821</name>
</gene>
<evidence type="ECO:0000256" key="4">
    <source>
        <dbReference type="ARBA" id="ARBA00022692"/>
    </source>
</evidence>
<sequence>MPVLLIWVLIVHLFKESTQIDCKRDVIKDAIFDCKFRLNSMESNLECESSFHEFESQQSYFVLQLHRFENNFSDINTREIFKSFLEIDFDSNSKLYSCDVIWRDFIAGNPEVLSENCKRYDECVKQIPTFINGSNVNTVEVHDIEGVKSVQGLDVFPRVTEVSIENIHFINASHLTLGYQNKLKRLILKNDSINYLPDGMFAGLRSLEFLDLSQNKITTVKQSLFGKLENLTSLNLSVNAISEFSHDAFNAFPNLQEIYLTNNDLSKLDENLFSINERLIKIDLSYNNIKDLPEQIFKKLNDLEQVSCSRCQLIKLHSNLFLNKTKLKSINFSKNYIATVPSDLLIIQHYLFHISLSDNRISEMPLLLNKTYLKYLDLSQNEITSLDENLSKAAVGLYYFDISNNRLKALVDSHVKYFKDLEYFDLSRNNISFVQLGTTSDVFIRKLRLSDNFITTFNFEWRRFVYLEELIIENNKLTHIILPPCIRSIKHTITFYFQNNKISTLDASDMIRDQNRTKSDRTMASGCYFNGLSKNFVDLSNNPLVCDCTLYPFYNYLKHEKGVKLNTFLNLQNTRCFSPMILKNRSVDDLTNNTLSCYFTKDCPKPCICGVRGKDNRTFVNCSATGLNEAPRDIPIQTTVLYFKRNKISEVPILNINTWGNLVELHLDYNRISTLEGWEIPERLRYLSLRGNKLKNLPQPLMNFIHNQSNFELFFSGNDKHCDCSRKPLQKFLNENEDFVKDIKYILCKINTNGTTSHLPLNRLPGELLCPRILHVNFDSKATIISMCVVFVILLSLLLFYYKQRQLIMSFLYMYCNEVFHVCFEENDADDDKVFDAFVAYSSSDRSIVMDILEELEKKEPYFQLCIHERNWLPGRFVSDNIVSSVQNSKRTIVLLSSNFIASPWFRLELRAAIFKVSGDRKNKIIVILVDKSTSLEGIDTELRHVISKRTYLVWGERWFWEKLRYAMPRKSCLDNSDETMTEDISINEMEGDIALLEDV</sequence>
<keyword evidence="6" id="KW-0677">Repeat</keyword>
<dbReference type="Pfam" id="PF13855">
    <property type="entry name" value="LRR_8"/>
    <property type="match status" value="1"/>
</dbReference>
<dbReference type="FunFam" id="3.80.10.10:FF:001164">
    <property type="entry name" value="GH01279p"/>
    <property type="match status" value="1"/>
</dbReference>
<dbReference type="InterPro" id="IPR032675">
    <property type="entry name" value="LRR_dom_sf"/>
</dbReference>
<evidence type="ECO:0000256" key="10">
    <source>
        <dbReference type="ARBA" id="ARBA00023180"/>
    </source>
</evidence>
<evidence type="ECO:0000256" key="7">
    <source>
        <dbReference type="ARBA" id="ARBA00022989"/>
    </source>
</evidence>
<dbReference type="SMART" id="SM00013">
    <property type="entry name" value="LRRNT"/>
    <property type="match status" value="1"/>
</dbReference>
<comment type="caution">
    <text evidence="14">The sequence shown here is derived from an EMBL/GenBank/DDBJ whole genome shotgun (WGS) entry which is preliminary data.</text>
</comment>
<feature type="domain" description="TIR" evidence="13">
    <location>
        <begin position="833"/>
        <end position="968"/>
    </location>
</feature>
<accession>A0AAV6V6P5</accession>
<evidence type="ECO:0000256" key="8">
    <source>
        <dbReference type="ARBA" id="ARBA00023136"/>
    </source>
</evidence>
<dbReference type="Pfam" id="PF01582">
    <property type="entry name" value="TIR"/>
    <property type="match status" value="1"/>
</dbReference>
<protein>
    <recommendedName>
        <fullName evidence="13">TIR domain-containing protein</fullName>
    </recommendedName>
</protein>
<keyword evidence="15" id="KW-1185">Reference proteome</keyword>
<evidence type="ECO:0000256" key="5">
    <source>
        <dbReference type="ARBA" id="ARBA00022729"/>
    </source>
</evidence>
<dbReference type="AlphaFoldDB" id="A0AAV6V6P5"/>
<dbReference type="InterPro" id="IPR001611">
    <property type="entry name" value="Leu-rich_rpt"/>
</dbReference>
<dbReference type="PANTHER" id="PTHR24365:SF541">
    <property type="entry name" value="PROTEIN TOLL-RELATED"/>
    <property type="match status" value="1"/>
</dbReference>
<dbReference type="Gene3D" id="3.40.50.10140">
    <property type="entry name" value="Toll/interleukin-1 receptor homology (TIR) domain"/>
    <property type="match status" value="1"/>
</dbReference>
<evidence type="ECO:0000256" key="2">
    <source>
        <dbReference type="ARBA" id="ARBA00009634"/>
    </source>
</evidence>
<comment type="subcellular location">
    <subcellularLocation>
        <location evidence="1">Membrane</location>
        <topology evidence="1">Single-pass membrane protein</topology>
    </subcellularLocation>
</comment>
<keyword evidence="5 12" id="KW-0732">Signal</keyword>
<keyword evidence="7 11" id="KW-1133">Transmembrane helix</keyword>
<dbReference type="PRINTS" id="PR01537">
    <property type="entry name" value="INTRLKN1R1F"/>
</dbReference>
<evidence type="ECO:0000259" key="13">
    <source>
        <dbReference type="PROSITE" id="PS50104"/>
    </source>
</evidence>
<keyword evidence="10" id="KW-0325">Glycoprotein</keyword>
<dbReference type="Gene3D" id="3.80.10.10">
    <property type="entry name" value="Ribonuclease Inhibitor"/>
    <property type="match status" value="3"/>
</dbReference>
<dbReference type="InterPro" id="IPR035897">
    <property type="entry name" value="Toll_tir_struct_dom_sf"/>
</dbReference>
<feature type="chain" id="PRO_5044011971" description="TIR domain-containing protein" evidence="12">
    <location>
        <begin position="20"/>
        <end position="1000"/>
    </location>
</feature>
<dbReference type="EMBL" id="JAFNEN010000150">
    <property type="protein sequence ID" value="KAG8191886.1"/>
    <property type="molecule type" value="Genomic_DNA"/>
</dbReference>